<name>A0A9P0HN40_NEZVI</name>
<keyword evidence="1" id="KW-1133">Transmembrane helix</keyword>
<keyword evidence="1" id="KW-0812">Transmembrane</keyword>
<feature type="transmembrane region" description="Helical" evidence="1">
    <location>
        <begin position="109"/>
        <end position="131"/>
    </location>
</feature>
<dbReference type="PANTHER" id="PTHR46953">
    <property type="entry name" value="G-PROTEIN COUPLED RECEPTOR MTH-LIKE 1-RELATED"/>
    <property type="match status" value="1"/>
</dbReference>
<dbReference type="OrthoDB" id="6134459at2759"/>
<evidence type="ECO:0000313" key="3">
    <source>
        <dbReference type="Proteomes" id="UP001152798"/>
    </source>
</evidence>
<dbReference type="PANTHER" id="PTHR46953:SF1">
    <property type="entry name" value="G-PROTEIN COUPLED RECEPTOR MTH-LIKE 1-RELATED"/>
    <property type="match status" value="1"/>
</dbReference>
<dbReference type="EMBL" id="OV725082">
    <property type="protein sequence ID" value="CAH1405795.1"/>
    <property type="molecule type" value="Genomic_DNA"/>
</dbReference>
<keyword evidence="3" id="KW-1185">Reference proteome</keyword>
<dbReference type="Proteomes" id="UP001152798">
    <property type="component" value="Chromosome 6"/>
</dbReference>
<dbReference type="InterPro" id="IPR052808">
    <property type="entry name" value="GPCR_Mth-like"/>
</dbReference>
<proteinExistence type="predicted"/>
<sequence>MFAIVGYICLGHTYVRKCCPEGTLMNSTDEGLGCVPGLHQDPPGITLEFHKINSLMVPLGAEDDIFVDYKSGTLHYNNHSTKDFCVDMELNGNYSVFVLTEIPAEVFRYYSAGMFISVPFLVATFVATYFLDELKTFHGDCVKRNVVTLSFAYFWLALFQNIEPENGVLCHTVGWKKVLPYRAENPVHAHVVVERPPMT</sequence>
<organism evidence="2 3">
    <name type="scientific">Nezara viridula</name>
    <name type="common">Southern green stink bug</name>
    <name type="synonym">Cimex viridulus</name>
    <dbReference type="NCBI Taxonomy" id="85310"/>
    <lineage>
        <taxon>Eukaryota</taxon>
        <taxon>Metazoa</taxon>
        <taxon>Ecdysozoa</taxon>
        <taxon>Arthropoda</taxon>
        <taxon>Hexapoda</taxon>
        <taxon>Insecta</taxon>
        <taxon>Pterygota</taxon>
        <taxon>Neoptera</taxon>
        <taxon>Paraneoptera</taxon>
        <taxon>Hemiptera</taxon>
        <taxon>Heteroptera</taxon>
        <taxon>Panheteroptera</taxon>
        <taxon>Pentatomomorpha</taxon>
        <taxon>Pentatomoidea</taxon>
        <taxon>Pentatomidae</taxon>
        <taxon>Pentatominae</taxon>
        <taxon>Nezara</taxon>
    </lineage>
</organism>
<gene>
    <name evidence="2" type="ORF">NEZAVI_LOCUS13892</name>
</gene>
<dbReference type="AlphaFoldDB" id="A0A9P0HN40"/>
<keyword evidence="1" id="KW-0472">Membrane</keyword>
<accession>A0A9P0HN40</accession>
<evidence type="ECO:0000313" key="2">
    <source>
        <dbReference type="EMBL" id="CAH1405795.1"/>
    </source>
</evidence>
<reference evidence="2" key="1">
    <citation type="submission" date="2022-01" db="EMBL/GenBank/DDBJ databases">
        <authorList>
            <person name="King R."/>
        </authorList>
    </citation>
    <scope>NUCLEOTIDE SEQUENCE</scope>
</reference>
<evidence type="ECO:0000256" key="1">
    <source>
        <dbReference type="SAM" id="Phobius"/>
    </source>
</evidence>
<protein>
    <submittedName>
        <fullName evidence="2">Uncharacterized protein</fullName>
    </submittedName>
</protein>